<accession>A0A7W4P4W9</accession>
<protein>
    <submittedName>
        <fullName evidence="1">Uncharacterized protein</fullName>
    </submittedName>
</protein>
<dbReference type="Pfam" id="PF07309">
    <property type="entry name" value="FlaF"/>
    <property type="match status" value="1"/>
</dbReference>
<dbReference type="InterPro" id="IPR010845">
    <property type="entry name" value="FlaF"/>
</dbReference>
<dbReference type="AlphaFoldDB" id="A0A7W4P4W9"/>
<gene>
    <name evidence="1" type="ORF">HLH21_15510</name>
</gene>
<dbReference type="EMBL" id="JABEQH010000026">
    <property type="protein sequence ID" value="MBB2177314.1"/>
    <property type="molecule type" value="Genomic_DNA"/>
</dbReference>
<reference evidence="1 2" key="1">
    <citation type="submission" date="2020-04" db="EMBL/GenBank/DDBJ databases">
        <title>Description of novel Gluconacetobacter.</title>
        <authorList>
            <person name="Sombolestani A."/>
        </authorList>
    </citation>
    <scope>NUCLEOTIDE SEQUENCE [LARGE SCALE GENOMIC DNA]</scope>
    <source>
        <strain evidence="1 2">LMG 21312</strain>
    </source>
</reference>
<sequence length="133" mass="14666">MMTHPAMKAYRSVADTSLTGRQADAACFRMLANELETAAASTDPTVRLKALARHQRLWSMIMKVNALDAGVTPLDERKLFVTLANQAQRYAIKAMLEPDLPLTPLIEIAENVRAGLEAVVSDGEQEFDTDIHL</sequence>
<comment type="caution">
    <text evidence="1">The sequence shown here is derived from an EMBL/GenBank/DDBJ whole genome shotgun (WGS) entry which is preliminary data.</text>
</comment>
<evidence type="ECO:0000313" key="2">
    <source>
        <dbReference type="Proteomes" id="UP000561066"/>
    </source>
</evidence>
<proteinExistence type="predicted"/>
<dbReference type="GO" id="GO:0044781">
    <property type="term" value="P:bacterial-type flagellum organization"/>
    <property type="evidence" value="ECO:0007669"/>
    <property type="project" value="InterPro"/>
</dbReference>
<dbReference type="Proteomes" id="UP000561066">
    <property type="component" value="Unassembled WGS sequence"/>
</dbReference>
<evidence type="ECO:0000313" key="1">
    <source>
        <dbReference type="EMBL" id="MBB2177314.1"/>
    </source>
</evidence>
<organism evidence="1 2">
    <name type="scientific">Gluconacetobacter johannae</name>
    <dbReference type="NCBI Taxonomy" id="112140"/>
    <lineage>
        <taxon>Bacteria</taxon>
        <taxon>Pseudomonadati</taxon>
        <taxon>Pseudomonadota</taxon>
        <taxon>Alphaproteobacteria</taxon>
        <taxon>Acetobacterales</taxon>
        <taxon>Acetobacteraceae</taxon>
        <taxon>Gluconacetobacter</taxon>
    </lineage>
</organism>
<dbReference type="RefSeq" id="WP_182944659.1">
    <property type="nucleotide sequence ID" value="NZ_JABEQH010000026.1"/>
</dbReference>
<name>A0A7W4P4W9_9PROT</name>
<keyword evidence="2" id="KW-1185">Reference proteome</keyword>